<organism evidence="5 6">
    <name type="scientific">Chitinophaga horti</name>
    <dbReference type="NCBI Taxonomy" id="2920382"/>
    <lineage>
        <taxon>Bacteria</taxon>
        <taxon>Pseudomonadati</taxon>
        <taxon>Bacteroidota</taxon>
        <taxon>Chitinophagia</taxon>
        <taxon>Chitinophagales</taxon>
        <taxon>Chitinophagaceae</taxon>
        <taxon>Chitinophaga</taxon>
    </lineage>
</organism>
<dbReference type="Gene3D" id="3.55.50.30">
    <property type="match status" value="1"/>
</dbReference>
<feature type="compositionally biased region" description="Polar residues" evidence="1">
    <location>
        <begin position="12"/>
        <end position="23"/>
    </location>
</feature>
<evidence type="ECO:0000313" key="5">
    <source>
        <dbReference type="EMBL" id="UYQ91793.1"/>
    </source>
</evidence>
<keyword evidence="6" id="KW-1185">Reference proteome</keyword>
<feature type="domain" description="FecR protein" evidence="3">
    <location>
        <begin position="133"/>
        <end position="223"/>
    </location>
</feature>
<protein>
    <submittedName>
        <fullName evidence="5">DUF4974 domain-containing protein</fullName>
    </submittedName>
</protein>
<dbReference type="Proteomes" id="UP001162741">
    <property type="component" value="Chromosome"/>
</dbReference>
<evidence type="ECO:0000259" key="3">
    <source>
        <dbReference type="Pfam" id="PF04773"/>
    </source>
</evidence>
<dbReference type="Pfam" id="PF16344">
    <property type="entry name" value="FecR_C"/>
    <property type="match status" value="1"/>
</dbReference>
<keyword evidence="2" id="KW-0812">Transmembrane</keyword>
<feature type="region of interest" description="Disordered" evidence="1">
    <location>
        <begin position="1"/>
        <end position="23"/>
    </location>
</feature>
<evidence type="ECO:0000256" key="1">
    <source>
        <dbReference type="SAM" id="MobiDB-lite"/>
    </source>
</evidence>
<dbReference type="PANTHER" id="PTHR30273:SF2">
    <property type="entry name" value="PROTEIN FECR"/>
    <property type="match status" value="1"/>
</dbReference>
<sequence length="349" mass="38731">MTKKHQELLDQYWQQPHSDTTRQQLSDYLQQHDAAMQEAMQREFESSLRDGSEAMNPARSQVILERIHAAIQADVQPQRRTRIISIARWAAAAAALLIVGVAGYQYHTKPAATPLVAATTIVKEQLILKQNTGKKPLEITLYDGSQATLLPGAALRYYEPFRDGRRDVSLAGNAKFKVKASADNPFTVYANEVATTALGTEFSVNTEAPGSHVQVKLFSGKVKVHTTSLKMKDVVLKPGQQFNIDTIQHQFAVTSFGSQQTTPTKETISITGSDGRLAFNQQPLTAVLDQVSKRYQVHFIYQQKAIGRVQVTGEFLPNDSLDFILSVLSAANNLQFSQQGDTITVRRMK</sequence>
<dbReference type="InterPro" id="IPR012373">
    <property type="entry name" value="Ferrdict_sens_TM"/>
</dbReference>
<dbReference type="RefSeq" id="WP_264280162.1">
    <property type="nucleotide sequence ID" value="NZ_CP107006.1"/>
</dbReference>
<evidence type="ECO:0000313" key="6">
    <source>
        <dbReference type="Proteomes" id="UP001162741"/>
    </source>
</evidence>
<feature type="transmembrane region" description="Helical" evidence="2">
    <location>
        <begin position="86"/>
        <end position="106"/>
    </location>
</feature>
<dbReference type="EMBL" id="CP107006">
    <property type="protein sequence ID" value="UYQ91793.1"/>
    <property type="molecule type" value="Genomic_DNA"/>
</dbReference>
<dbReference type="PANTHER" id="PTHR30273">
    <property type="entry name" value="PERIPLASMIC SIGNAL SENSOR AND SIGMA FACTOR ACTIVATOR FECR-RELATED"/>
    <property type="match status" value="1"/>
</dbReference>
<reference evidence="5" key="1">
    <citation type="submission" date="2022-10" db="EMBL/GenBank/DDBJ databases">
        <title>Chitinophaga sp. nov., isolated from soil.</title>
        <authorList>
            <person name="Jeon C.O."/>
        </authorList>
    </citation>
    <scope>NUCLEOTIDE SEQUENCE</scope>
    <source>
        <strain evidence="5">R8</strain>
    </source>
</reference>
<keyword evidence="2" id="KW-1133">Transmembrane helix</keyword>
<gene>
    <name evidence="5" type="ORF">MKQ68_17030</name>
</gene>
<dbReference type="Pfam" id="PF04773">
    <property type="entry name" value="FecR"/>
    <property type="match status" value="1"/>
</dbReference>
<dbReference type="Gene3D" id="2.60.120.1440">
    <property type="match status" value="1"/>
</dbReference>
<evidence type="ECO:0000259" key="4">
    <source>
        <dbReference type="Pfam" id="PF16344"/>
    </source>
</evidence>
<dbReference type="PIRSF" id="PIRSF018266">
    <property type="entry name" value="FecR"/>
    <property type="match status" value="1"/>
</dbReference>
<keyword evidence="2" id="KW-0472">Membrane</keyword>
<feature type="domain" description="Protein FecR C-terminal" evidence="4">
    <location>
        <begin position="277"/>
        <end position="345"/>
    </location>
</feature>
<dbReference type="InterPro" id="IPR032508">
    <property type="entry name" value="FecR_C"/>
</dbReference>
<evidence type="ECO:0000256" key="2">
    <source>
        <dbReference type="SAM" id="Phobius"/>
    </source>
</evidence>
<proteinExistence type="predicted"/>
<accession>A0ABY6IWN5</accession>
<name>A0ABY6IWN5_9BACT</name>
<dbReference type="InterPro" id="IPR006860">
    <property type="entry name" value="FecR"/>
</dbReference>